<dbReference type="AlphaFoldDB" id="A0A381NG22"/>
<name>A0A381NG22_9ZZZZ</name>
<reference evidence="2" key="1">
    <citation type="submission" date="2018-05" db="EMBL/GenBank/DDBJ databases">
        <authorList>
            <person name="Lanie J.A."/>
            <person name="Ng W.-L."/>
            <person name="Kazmierczak K.M."/>
            <person name="Andrzejewski T.M."/>
            <person name="Davidsen T.M."/>
            <person name="Wayne K.J."/>
            <person name="Tettelin H."/>
            <person name="Glass J.I."/>
            <person name="Rusch D."/>
            <person name="Podicherti R."/>
            <person name="Tsui H.-C.T."/>
            <person name="Winkler M.E."/>
        </authorList>
    </citation>
    <scope>NUCLEOTIDE SEQUENCE</scope>
</reference>
<organism evidence="2">
    <name type="scientific">marine metagenome</name>
    <dbReference type="NCBI Taxonomy" id="408172"/>
    <lineage>
        <taxon>unclassified sequences</taxon>
        <taxon>metagenomes</taxon>
        <taxon>ecological metagenomes</taxon>
    </lineage>
</organism>
<dbReference type="Pfam" id="PF02211">
    <property type="entry name" value="NHase_beta_C"/>
    <property type="match status" value="1"/>
</dbReference>
<sequence length="98" mass="11105">MTANNTAKFRVGDQVRIRVGVPPTHFRTPEYIQGKLGRVQTSWGAFPNPEGLAYGEDGLPAQPLYLIEFAQTDLWRGYKGATRDTLMIDVYENWLETT</sequence>
<feature type="domain" description="Nitrile hydratase beta subunit" evidence="1">
    <location>
        <begin position="3"/>
        <end position="96"/>
    </location>
</feature>
<gene>
    <name evidence="2" type="ORF">METZ01_LOCUS6400</name>
</gene>
<accession>A0A381NG22</accession>
<protein>
    <recommendedName>
        <fullName evidence="1">Nitrile hydratase beta subunit domain-containing protein</fullName>
    </recommendedName>
</protein>
<dbReference type="EMBL" id="UINC01000334">
    <property type="protein sequence ID" value="SUZ53546.1"/>
    <property type="molecule type" value="Genomic_DNA"/>
</dbReference>
<dbReference type="Gene3D" id="2.30.30.50">
    <property type="match status" value="1"/>
</dbReference>
<evidence type="ECO:0000259" key="1">
    <source>
        <dbReference type="Pfam" id="PF02211"/>
    </source>
</evidence>
<dbReference type="InterPro" id="IPR008990">
    <property type="entry name" value="Elect_transpt_acc-like_dom_sf"/>
</dbReference>
<evidence type="ECO:0000313" key="2">
    <source>
        <dbReference type="EMBL" id="SUZ53546.1"/>
    </source>
</evidence>
<proteinExistence type="predicted"/>
<dbReference type="InterPro" id="IPR024690">
    <property type="entry name" value="CN_hydtase_beta_dom_C"/>
</dbReference>
<dbReference type="SUPFAM" id="SSF50090">
    <property type="entry name" value="Electron transport accessory proteins"/>
    <property type="match status" value="1"/>
</dbReference>